<sequence>YIDLKPYRGKIMFWGCVNIQSIYTSGTPEEVEREVWHMVRNLGTGEGGYGAYFYDQPKVIKAPRKNIRAFKKGLNKYGVYSEIPTHWWNYPTIDNWKDSEVPPLPPLDSL</sequence>
<evidence type="ECO:0000313" key="1">
    <source>
        <dbReference type="EMBL" id="GAH85219.1"/>
    </source>
</evidence>
<reference evidence="1" key="1">
    <citation type="journal article" date="2014" name="Front. Microbiol.">
        <title>High frequency of phylogenetically diverse reductive dehalogenase-homologous genes in deep subseafloor sedimentary metagenomes.</title>
        <authorList>
            <person name="Kawai M."/>
            <person name="Futagami T."/>
            <person name="Toyoda A."/>
            <person name="Takaki Y."/>
            <person name="Nishi S."/>
            <person name="Hori S."/>
            <person name="Arai W."/>
            <person name="Tsubouchi T."/>
            <person name="Morono Y."/>
            <person name="Uchiyama I."/>
            <person name="Ito T."/>
            <person name="Fujiyama A."/>
            <person name="Inagaki F."/>
            <person name="Takami H."/>
        </authorList>
    </citation>
    <scope>NUCLEOTIDE SEQUENCE</scope>
    <source>
        <strain evidence="1">Expedition CK06-06</strain>
    </source>
</reference>
<organism evidence="1">
    <name type="scientific">marine sediment metagenome</name>
    <dbReference type="NCBI Taxonomy" id="412755"/>
    <lineage>
        <taxon>unclassified sequences</taxon>
        <taxon>metagenomes</taxon>
        <taxon>ecological metagenomes</taxon>
    </lineage>
</organism>
<feature type="non-terminal residue" evidence="1">
    <location>
        <position position="1"/>
    </location>
</feature>
<protein>
    <submittedName>
        <fullName evidence="1">Uncharacterized protein</fullName>
    </submittedName>
</protein>
<accession>X1K4L2</accession>
<dbReference type="AlphaFoldDB" id="X1K4L2"/>
<comment type="caution">
    <text evidence="1">The sequence shown here is derived from an EMBL/GenBank/DDBJ whole genome shotgun (WGS) entry which is preliminary data.</text>
</comment>
<gene>
    <name evidence="1" type="ORF">S03H2_66992</name>
</gene>
<proteinExistence type="predicted"/>
<name>X1K4L2_9ZZZZ</name>
<dbReference type="EMBL" id="BARU01043797">
    <property type="protein sequence ID" value="GAH85219.1"/>
    <property type="molecule type" value="Genomic_DNA"/>
</dbReference>